<accession>A0A517NFW7</accession>
<dbReference type="Proteomes" id="UP000318538">
    <property type="component" value="Chromosome"/>
</dbReference>
<dbReference type="AlphaFoldDB" id="A0A517NFW7"/>
<evidence type="ECO:0000313" key="3">
    <source>
        <dbReference type="Proteomes" id="UP000318538"/>
    </source>
</evidence>
<feature type="region of interest" description="Disordered" evidence="1">
    <location>
        <begin position="1"/>
        <end position="21"/>
    </location>
</feature>
<organism evidence="2 3">
    <name type="scientific">Rubripirellula lacrimiformis</name>
    <dbReference type="NCBI Taxonomy" id="1930273"/>
    <lineage>
        <taxon>Bacteria</taxon>
        <taxon>Pseudomonadati</taxon>
        <taxon>Planctomycetota</taxon>
        <taxon>Planctomycetia</taxon>
        <taxon>Pirellulales</taxon>
        <taxon>Pirellulaceae</taxon>
        <taxon>Rubripirellula</taxon>
    </lineage>
</organism>
<evidence type="ECO:0000256" key="1">
    <source>
        <dbReference type="SAM" id="MobiDB-lite"/>
    </source>
</evidence>
<sequence>MMGSPRPGVGVSPSQKGEGGWIAAAYNSEFTDEK</sequence>
<protein>
    <submittedName>
        <fullName evidence="2">Uncharacterized protein</fullName>
    </submittedName>
</protein>
<evidence type="ECO:0000313" key="2">
    <source>
        <dbReference type="EMBL" id="QDT05973.1"/>
    </source>
</evidence>
<dbReference type="EMBL" id="CP036525">
    <property type="protein sequence ID" value="QDT05973.1"/>
    <property type="molecule type" value="Genomic_DNA"/>
</dbReference>
<dbReference type="KEGG" id="rlc:K227x_43800"/>
<reference evidence="2 3" key="1">
    <citation type="submission" date="2019-02" db="EMBL/GenBank/DDBJ databases">
        <title>Deep-cultivation of Planctomycetes and their phenomic and genomic characterization uncovers novel biology.</title>
        <authorList>
            <person name="Wiegand S."/>
            <person name="Jogler M."/>
            <person name="Boedeker C."/>
            <person name="Pinto D."/>
            <person name="Vollmers J."/>
            <person name="Rivas-Marin E."/>
            <person name="Kohn T."/>
            <person name="Peeters S.H."/>
            <person name="Heuer A."/>
            <person name="Rast P."/>
            <person name="Oberbeckmann S."/>
            <person name="Bunk B."/>
            <person name="Jeske O."/>
            <person name="Meyerdierks A."/>
            <person name="Storesund J.E."/>
            <person name="Kallscheuer N."/>
            <person name="Luecker S."/>
            <person name="Lage O.M."/>
            <person name="Pohl T."/>
            <person name="Merkel B.J."/>
            <person name="Hornburger P."/>
            <person name="Mueller R.-W."/>
            <person name="Bruemmer F."/>
            <person name="Labrenz M."/>
            <person name="Spormann A.M."/>
            <person name="Op den Camp H."/>
            <person name="Overmann J."/>
            <person name="Amann R."/>
            <person name="Jetten M.S.M."/>
            <person name="Mascher T."/>
            <person name="Medema M.H."/>
            <person name="Devos D.P."/>
            <person name="Kaster A.-K."/>
            <person name="Ovreas L."/>
            <person name="Rohde M."/>
            <person name="Galperin M.Y."/>
            <person name="Jogler C."/>
        </authorList>
    </citation>
    <scope>NUCLEOTIDE SEQUENCE [LARGE SCALE GENOMIC DNA]</scope>
    <source>
        <strain evidence="2 3">K22_7</strain>
    </source>
</reference>
<keyword evidence="3" id="KW-1185">Reference proteome</keyword>
<gene>
    <name evidence="2" type="ORF">K227x_43800</name>
</gene>
<proteinExistence type="predicted"/>
<name>A0A517NFW7_9BACT</name>